<keyword evidence="4" id="KW-0808">Transferase</keyword>
<reference evidence="8 9" key="1">
    <citation type="journal article" date="2018" name="MBio">
        <title>Comparative Genomics Reveals the Core Gene Toolbox for the Fungus-Insect Symbiosis.</title>
        <authorList>
            <person name="Wang Y."/>
            <person name="Stata M."/>
            <person name="Wang W."/>
            <person name="Stajich J.E."/>
            <person name="White M.M."/>
            <person name="Moncalvo J.M."/>
        </authorList>
    </citation>
    <scope>NUCLEOTIDE SEQUENCE [LARGE SCALE GENOMIC DNA]</scope>
    <source>
        <strain evidence="8 9">SC-DP-2</strain>
    </source>
</reference>
<dbReference type="EMBL" id="MBFS01003709">
    <property type="protein sequence ID" value="PVU85216.1"/>
    <property type="molecule type" value="Genomic_DNA"/>
</dbReference>
<evidence type="ECO:0000256" key="1">
    <source>
        <dbReference type="ARBA" id="ARBA00001933"/>
    </source>
</evidence>
<keyword evidence="9" id="KW-1185">Reference proteome</keyword>
<feature type="modified residue" description="N6-(pyridoxal phosphate)lysine" evidence="6">
    <location>
        <position position="214"/>
    </location>
</feature>
<dbReference type="AlphaFoldDB" id="A0A2T9XYN3"/>
<gene>
    <name evidence="8" type="ORF">BB560_007118</name>
</gene>
<dbReference type="Gene3D" id="3.40.640.10">
    <property type="entry name" value="Type I PLP-dependent aspartate aminotransferase-like (Major domain)"/>
    <property type="match status" value="1"/>
</dbReference>
<dbReference type="OrthoDB" id="3512640at2759"/>
<comment type="similarity">
    <text evidence="2 7">Belongs to the trans-sulfuration enzymes family.</text>
</comment>
<dbReference type="GO" id="GO:0019346">
    <property type="term" value="P:transsulfuration"/>
    <property type="evidence" value="ECO:0007669"/>
    <property type="project" value="InterPro"/>
</dbReference>
<dbReference type="InterPro" id="IPR006235">
    <property type="entry name" value="OAc-hSer/O-AcSer_sulfhydrylase"/>
</dbReference>
<dbReference type="GO" id="GO:0006535">
    <property type="term" value="P:cysteine biosynthetic process from serine"/>
    <property type="evidence" value="ECO:0007669"/>
    <property type="project" value="TreeGrafter"/>
</dbReference>
<dbReference type="CDD" id="cd00614">
    <property type="entry name" value="CGS_like"/>
    <property type="match status" value="1"/>
</dbReference>
<dbReference type="FunFam" id="3.40.640.10:FF:000035">
    <property type="entry name" value="O-succinylhomoserine sulfhydrylase"/>
    <property type="match status" value="1"/>
</dbReference>
<dbReference type="Gene3D" id="3.90.1150.10">
    <property type="entry name" value="Aspartate Aminotransferase, domain 1"/>
    <property type="match status" value="1"/>
</dbReference>
<dbReference type="SUPFAM" id="SSF53383">
    <property type="entry name" value="PLP-dependent transferases"/>
    <property type="match status" value="1"/>
</dbReference>
<evidence type="ECO:0008006" key="10">
    <source>
        <dbReference type="Google" id="ProtNLM"/>
    </source>
</evidence>
<dbReference type="GO" id="GO:0030170">
    <property type="term" value="F:pyridoxal phosphate binding"/>
    <property type="evidence" value="ECO:0007669"/>
    <property type="project" value="InterPro"/>
</dbReference>
<protein>
    <recommendedName>
        <fullName evidence="10">O-acetylhomoserine aminocarboxypropyltransferase</fullName>
    </recommendedName>
</protein>
<dbReference type="GO" id="GO:0071269">
    <property type="term" value="P:L-homocysteine biosynthetic process"/>
    <property type="evidence" value="ECO:0007669"/>
    <property type="project" value="TreeGrafter"/>
</dbReference>
<evidence type="ECO:0000313" key="9">
    <source>
        <dbReference type="Proteomes" id="UP000245609"/>
    </source>
</evidence>
<sequence length="440" mass="47575">MASDDSKYTPKFETLQIHAGQQVDPTTQSRAAPIYQTSSYVFKDAQDGADLFALKKFGYLYTRLNNPTIDVFEQRIAALEGGIAAIATSSGTAAIFSSIVNIAQAGDNIVSTSYLYGGTYNMFKVTLPRLGINVKLVPGDNPEDLQAQIDDKTKAIFIETIGNPKYNVPDMEAIAELAHNNGIPLIVDNTFGMGGYLCRPIDHGADIVVHSTTKWIGGHGLSIGGVIVDSGKFPWNNGKFPLLSEPSDGYHGMVFTDAFGPEGPLKANLSFAVKARVEILRDIGSCSSPFNSWTFLIGTETLSLRAERHCENALKVAQWLESNPKVSWVSYPGLPNHPYHEVAKKYLKRGFGGVLSFGISGDSSNAAKFVTNVKLASHLANVGDAKTLVINPASTTHQQLSEEEQVSAGVTPDLVRVSVGIEHIDDIIHDFEQALETIEV</sequence>
<dbReference type="GO" id="GO:0004124">
    <property type="term" value="F:cysteine synthase activity"/>
    <property type="evidence" value="ECO:0007669"/>
    <property type="project" value="TreeGrafter"/>
</dbReference>
<dbReference type="Proteomes" id="UP000245609">
    <property type="component" value="Unassembled WGS sequence"/>
</dbReference>
<evidence type="ECO:0000256" key="3">
    <source>
        <dbReference type="ARBA" id="ARBA00011881"/>
    </source>
</evidence>
<dbReference type="PROSITE" id="PS00868">
    <property type="entry name" value="CYS_MET_METAB_PP"/>
    <property type="match status" value="1"/>
</dbReference>
<dbReference type="FunFam" id="3.90.1150.10:FF:000033">
    <property type="entry name" value="Cystathionine gamma-synthase"/>
    <property type="match status" value="1"/>
</dbReference>
<evidence type="ECO:0000256" key="4">
    <source>
        <dbReference type="ARBA" id="ARBA00022679"/>
    </source>
</evidence>
<comment type="cofactor">
    <cofactor evidence="1 7">
        <name>pyridoxal 5'-phosphate</name>
        <dbReference type="ChEBI" id="CHEBI:597326"/>
    </cofactor>
</comment>
<dbReference type="InterPro" id="IPR015424">
    <property type="entry name" value="PyrdxlP-dep_Trfase"/>
</dbReference>
<dbReference type="Pfam" id="PF01053">
    <property type="entry name" value="Cys_Met_Meta_PP"/>
    <property type="match status" value="1"/>
</dbReference>
<organism evidence="8 9">
    <name type="scientific">Smittium megazygosporum</name>
    <dbReference type="NCBI Taxonomy" id="133381"/>
    <lineage>
        <taxon>Eukaryota</taxon>
        <taxon>Fungi</taxon>
        <taxon>Fungi incertae sedis</taxon>
        <taxon>Zoopagomycota</taxon>
        <taxon>Kickxellomycotina</taxon>
        <taxon>Harpellomycetes</taxon>
        <taxon>Harpellales</taxon>
        <taxon>Legeriomycetaceae</taxon>
        <taxon>Smittium</taxon>
    </lineage>
</organism>
<dbReference type="PANTHER" id="PTHR43797">
    <property type="entry name" value="HOMOCYSTEINE/CYSTEINE SYNTHASE"/>
    <property type="match status" value="1"/>
</dbReference>
<dbReference type="GO" id="GO:0005737">
    <property type="term" value="C:cytoplasm"/>
    <property type="evidence" value="ECO:0007669"/>
    <property type="project" value="TreeGrafter"/>
</dbReference>
<evidence type="ECO:0000313" key="8">
    <source>
        <dbReference type="EMBL" id="PVU85216.1"/>
    </source>
</evidence>
<dbReference type="STRING" id="133381.A0A2T9XYN3"/>
<evidence type="ECO:0000256" key="2">
    <source>
        <dbReference type="ARBA" id="ARBA00009077"/>
    </source>
</evidence>
<dbReference type="InterPro" id="IPR054542">
    <property type="entry name" value="Cys_met_metab_PP"/>
</dbReference>
<dbReference type="PANTHER" id="PTHR43797:SF2">
    <property type="entry name" value="HOMOCYSTEINE_CYSTEINE SYNTHASE"/>
    <property type="match status" value="1"/>
</dbReference>
<evidence type="ECO:0000256" key="5">
    <source>
        <dbReference type="ARBA" id="ARBA00022898"/>
    </source>
</evidence>
<dbReference type="InterPro" id="IPR015421">
    <property type="entry name" value="PyrdxlP-dep_Trfase_major"/>
</dbReference>
<dbReference type="PIRSF" id="PIRSF001434">
    <property type="entry name" value="CGS"/>
    <property type="match status" value="1"/>
</dbReference>
<keyword evidence="5 6" id="KW-0663">Pyridoxal phosphate</keyword>
<proteinExistence type="inferred from homology"/>
<comment type="subunit">
    <text evidence="3">Homotetramer.</text>
</comment>
<dbReference type="GO" id="GO:0003961">
    <property type="term" value="F:O-acetylhomoserine aminocarboxypropyltransferase activity"/>
    <property type="evidence" value="ECO:0007669"/>
    <property type="project" value="TreeGrafter"/>
</dbReference>
<dbReference type="NCBIfam" id="TIGR01326">
    <property type="entry name" value="OAH_OAS_sulfhy"/>
    <property type="match status" value="1"/>
</dbReference>
<dbReference type="InterPro" id="IPR015422">
    <property type="entry name" value="PyrdxlP-dep_Trfase_small"/>
</dbReference>
<evidence type="ECO:0000256" key="6">
    <source>
        <dbReference type="PIRSR" id="PIRSR001434-2"/>
    </source>
</evidence>
<evidence type="ECO:0000256" key="7">
    <source>
        <dbReference type="RuleBase" id="RU362118"/>
    </source>
</evidence>
<accession>A0A2T9XYN3</accession>
<name>A0A2T9XYN3_9FUNG</name>
<dbReference type="InterPro" id="IPR000277">
    <property type="entry name" value="Cys/Met-Metab_PyrdxlP-dep_enz"/>
</dbReference>
<comment type="caution">
    <text evidence="8">The sequence shown here is derived from an EMBL/GenBank/DDBJ whole genome shotgun (WGS) entry which is preliminary data.</text>
</comment>